<keyword evidence="10" id="KW-1133">Transmembrane helix</keyword>
<evidence type="ECO:0000259" key="12">
    <source>
        <dbReference type="Pfam" id="PF07730"/>
    </source>
</evidence>
<dbReference type="Pfam" id="PF23539">
    <property type="entry name" value="DUF7134"/>
    <property type="match status" value="1"/>
</dbReference>
<dbReference type="Proteomes" id="UP001519654">
    <property type="component" value="Unassembled WGS sequence"/>
</dbReference>
<evidence type="ECO:0000256" key="2">
    <source>
        <dbReference type="ARBA" id="ARBA00012438"/>
    </source>
</evidence>
<protein>
    <recommendedName>
        <fullName evidence="2">histidine kinase</fullName>
        <ecNumber evidence="2">2.7.13.3</ecNumber>
    </recommendedName>
</protein>
<dbReference type="InterPro" id="IPR055558">
    <property type="entry name" value="DUF7134"/>
</dbReference>
<feature type="domain" description="Signal transduction histidine kinase subgroup 3 dimerisation and phosphoacceptor" evidence="12">
    <location>
        <begin position="214"/>
        <end position="280"/>
    </location>
</feature>
<dbReference type="EC" id="2.7.13.3" evidence="2"/>
<comment type="catalytic activity">
    <reaction evidence="1">
        <text>ATP + protein L-histidine = ADP + protein N-phospho-L-histidine.</text>
        <dbReference type="EC" id="2.7.13.3"/>
    </reaction>
</comment>
<keyword evidence="7" id="KW-0067">ATP-binding</keyword>
<keyword evidence="10" id="KW-0812">Transmembrane</keyword>
<sequence>MAEDGAVSSTESGHPMADRWFRAGRRMREWDAGHRWALNTGVVLVTFLAFGVPDLVHGEGPGDGPISLSKLDVVPALLLQAALLVPLWWRRRAPLTTLYVVLAVFVAQWAAGIMLRADVAVLIAVYSLVLHGRPRRLPWAVPGLVVAVVVVVVRLSGVVSVWDVLFFVASFGTAAVALGLAIRIRRAQLAALRERAEQLEIERDQRSRLAAATERTRVAREMHDILGHSLSVIITLADGGAYAADTAPERSKQALRMISDTGRTSLAELRRMLGVLREQADEPALSPQPGVADLDPLCRQIRAAGPHVEYHSSGALDELDAGVQLAAYRIVQEGLTNALKHAGPRTRIDLALRIEGARLRITVRDTGRPAGEPGVAAAGEGHGVVGMGERAALYGGTVTAGPVAGGGWSVTADLEVAGVPA</sequence>
<evidence type="ECO:0000256" key="7">
    <source>
        <dbReference type="ARBA" id="ARBA00022840"/>
    </source>
</evidence>
<keyword evidence="5" id="KW-0547">Nucleotide-binding</keyword>
<evidence type="ECO:0000256" key="3">
    <source>
        <dbReference type="ARBA" id="ARBA00022553"/>
    </source>
</evidence>
<feature type="transmembrane region" description="Helical" evidence="10">
    <location>
        <begin position="68"/>
        <end position="89"/>
    </location>
</feature>
<evidence type="ECO:0000256" key="9">
    <source>
        <dbReference type="SAM" id="Coils"/>
    </source>
</evidence>
<keyword evidence="3" id="KW-0597">Phosphoprotein</keyword>
<organism evidence="14 15">
    <name type="scientific">Paractinoplanes bogorensis</name>
    <dbReference type="NCBI Taxonomy" id="1610840"/>
    <lineage>
        <taxon>Bacteria</taxon>
        <taxon>Bacillati</taxon>
        <taxon>Actinomycetota</taxon>
        <taxon>Actinomycetes</taxon>
        <taxon>Micromonosporales</taxon>
        <taxon>Micromonosporaceae</taxon>
        <taxon>Paractinoplanes</taxon>
    </lineage>
</organism>
<dbReference type="InterPro" id="IPR011712">
    <property type="entry name" value="Sig_transdc_His_kin_sub3_dim/P"/>
</dbReference>
<dbReference type="Pfam" id="PF07730">
    <property type="entry name" value="HisKA_3"/>
    <property type="match status" value="1"/>
</dbReference>
<dbReference type="GO" id="GO:0016301">
    <property type="term" value="F:kinase activity"/>
    <property type="evidence" value="ECO:0007669"/>
    <property type="project" value="UniProtKB-KW"/>
</dbReference>
<keyword evidence="6 14" id="KW-0418">Kinase</keyword>
<feature type="transmembrane region" description="Helical" evidence="10">
    <location>
        <begin position="36"/>
        <end position="56"/>
    </location>
</feature>
<evidence type="ECO:0000313" key="15">
    <source>
        <dbReference type="Proteomes" id="UP001519654"/>
    </source>
</evidence>
<reference evidence="14 15" key="1">
    <citation type="submission" date="2021-06" db="EMBL/GenBank/DDBJ databases">
        <title>Actinoplanes lichenicola sp. nov., and Actinoplanes ovalisporus sp. nov., isolated from lichen in Thailand.</title>
        <authorList>
            <person name="Saeng-In P."/>
            <person name="Kanchanasin P."/>
            <person name="Yuki M."/>
            <person name="Kudo T."/>
            <person name="Ohkuma M."/>
            <person name="Phongsopitanun W."/>
            <person name="Tanasupawat S."/>
        </authorList>
    </citation>
    <scope>NUCLEOTIDE SEQUENCE [LARGE SCALE GENOMIC DNA]</scope>
    <source>
        <strain evidence="14 15">NBRC 110975</strain>
    </source>
</reference>
<comment type="caution">
    <text evidence="14">The sequence shown here is derived from an EMBL/GenBank/DDBJ whole genome shotgun (WGS) entry which is preliminary data.</text>
</comment>
<keyword evidence="9" id="KW-0175">Coiled coil</keyword>
<dbReference type="SUPFAM" id="SSF55874">
    <property type="entry name" value="ATPase domain of HSP90 chaperone/DNA topoisomerase II/histidine kinase"/>
    <property type="match status" value="1"/>
</dbReference>
<evidence type="ECO:0000259" key="13">
    <source>
        <dbReference type="Pfam" id="PF23539"/>
    </source>
</evidence>
<name>A0ABS5YYP8_9ACTN</name>
<proteinExistence type="predicted"/>
<evidence type="ECO:0000256" key="10">
    <source>
        <dbReference type="SAM" id="Phobius"/>
    </source>
</evidence>
<gene>
    <name evidence="14" type="ORF">KOI35_30410</name>
</gene>
<keyword evidence="10" id="KW-0472">Membrane</keyword>
<keyword evidence="15" id="KW-1185">Reference proteome</keyword>
<evidence type="ECO:0000256" key="1">
    <source>
        <dbReference type="ARBA" id="ARBA00000085"/>
    </source>
</evidence>
<dbReference type="EMBL" id="JAHKKG010000010">
    <property type="protein sequence ID" value="MBU2667833.1"/>
    <property type="molecule type" value="Genomic_DNA"/>
</dbReference>
<dbReference type="CDD" id="cd16917">
    <property type="entry name" value="HATPase_UhpB-NarQ-NarX-like"/>
    <property type="match status" value="1"/>
</dbReference>
<dbReference type="Pfam" id="PF02518">
    <property type="entry name" value="HATPase_c"/>
    <property type="match status" value="1"/>
</dbReference>
<feature type="coiled-coil region" evidence="9">
    <location>
        <begin position="182"/>
        <end position="209"/>
    </location>
</feature>
<dbReference type="PANTHER" id="PTHR24421">
    <property type="entry name" value="NITRATE/NITRITE SENSOR PROTEIN NARX-RELATED"/>
    <property type="match status" value="1"/>
</dbReference>
<dbReference type="InterPro" id="IPR050482">
    <property type="entry name" value="Sensor_HK_TwoCompSys"/>
</dbReference>
<evidence type="ECO:0000259" key="11">
    <source>
        <dbReference type="Pfam" id="PF02518"/>
    </source>
</evidence>
<dbReference type="Gene3D" id="3.30.565.10">
    <property type="entry name" value="Histidine kinase-like ATPase, C-terminal domain"/>
    <property type="match status" value="1"/>
</dbReference>
<dbReference type="PANTHER" id="PTHR24421:SF10">
    <property type="entry name" value="NITRATE_NITRITE SENSOR PROTEIN NARQ"/>
    <property type="match status" value="1"/>
</dbReference>
<dbReference type="InterPro" id="IPR036890">
    <property type="entry name" value="HATPase_C_sf"/>
</dbReference>
<keyword evidence="8" id="KW-0902">Two-component regulatory system</keyword>
<feature type="transmembrane region" description="Helical" evidence="10">
    <location>
        <begin position="137"/>
        <end position="158"/>
    </location>
</feature>
<dbReference type="Gene3D" id="1.20.5.1930">
    <property type="match status" value="1"/>
</dbReference>
<accession>A0ABS5YYP8</accession>
<feature type="transmembrane region" description="Helical" evidence="10">
    <location>
        <begin position="164"/>
        <end position="184"/>
    </location>
</feature>
<evidence type="ECO:0000256" key="4">
    <source>
        <dbReference type="ARBA" id="ARBA00022679"/>
    </source>
</evidence>
<evidence type="ECO:0000256" key="8">
    <source>
        <dbReference type="ARBA" id="ARBA00023012"/>
    </source>
</evidence>
<keyword evidence="4" id="KW-0808">Transferase</keyword>
<evidence type="ECO:0000256" key="5">
    <source>
        <dbReference type="ARBA" id="ARBA00022741"/>
    </source>
</evidence>
<feature type="domain" description="DUF7134" evidence="13">
    <location>
        <begin position="28"/>
        <end position="186"/>
    </location>
</feature>
<dbReference type="InterPro" id="IPR003594">
    <property type="entry name" value="HATPase_dom"/>
</dbReference>
<evidence type="ECO:0000313" key="14">
    <source>
        <dbReference type="EMBL" id="MBU2667833.1"/>
    </source>
</evidence>
<evidence type="ECO:0000256" key="6">
    <source>
        <dbReference type="ARBA" id="ARBA00022777"/>
    </source>
</evidence>
<feature type="domain" description="Histidine kinase/HSP90-like ATPase" evidence="11">
    <location>
        <begin position="323"/>
        <end position="415"/>
    </location>
</feature>